<evidence type="ECO:0000313" key="1">
    <source>
        <dbReference type="EMBL" id="SDZ94278.1"/>
    </source>
</evidence>
<gene>
    <name evidence="1" type="ORF">SAMN05660648_01289</name>
</gene>
<dbReference type="RefSeq" id="WP_074671677.1">
    <property type="nucleotide sequence ID" value="NZ_FNQG01000005.1"/>
</dbReference>
<dbReference type="AlphaFoldDB" id="A0A1H3X6V9"/>
<reference evidence="1 2" key="1">
    <citation type="submission" date="2016-10" db="EMBL/GenBank/DDBJ databases">
        <authorList>
            <person name="de Groot N.N."/>
        </authorList>
    </citation>
    <scope>NUCLEOTIDE SEQUENCE [LARGE SCALE GENOMIC DNA]</scope>
    <source>
        <strain evidence="1 2">DSM 2872</strain>
    </source>
</reference>
<dbReference type="EMBL" id="FNQG01000005">
    <property type="protein sequence ID" value="SDZ94278.1"/>
    <property type="molecule type" value="Genomic_DNA"/>
</dbReference>
<name>A0A1H3X6V9_SELRU</name>
<proteinExistence type="predicted"/>
<organism evidence="1 2">
    <name type="scientific">Selenomonas ruminantium</name>
    <dbReference type="NCBI Taxonomy" id="971"/>
    <lineage>
        <taxon>Bacteria</taxon>
        <taxon>Bacillati</taxon>
        <taxon>Bacillota</taxon>
        <taxon>Negativicutes</taxon>
        <taxon>Selenomonadales</taxon>
        <taxon>Selenomonadaceae</taxon>
        <taxon>Selenomonas</taxon>
    </lineage>
</organism>
<protein>
    <submittedName>
        <fullName evidence="1">Uncharacterized protein</fullName>
    </submittedName>
</protein>
<sequence>MSWELGKINAKLAEIYSEIKVKMLDKKDVVEYVNNKEKLDNKVDDRERVIRELLEIKGRIEQLILPSGKLVSRRAEWEQKLLEINSMLGTLISIQKLDRNWQTNKDRYN</sequence>
<evidence type="ECO:0000313" key="2">
    <source>
        <dbReference type="Proteomes" id="UP000183469"/>
    </source>
</evidence>
<accession>A0A1H3X6V9</accession>
<dbReference type="Proteomes" id="UP000183469">
    <property type="component" value="Unassembled WGS sequence"/>
</dbReference>